<feature type="compositionally biased region" description="Basic and acidic residues" evidence="1">
    <location>
        <begin position="28"/>
        <end position="38"/>
    </location>
</feature>
<sequence>MIAGVQKVTAVTFCVIASWASTLRVGAERSDVQGKGDMEPSDAGGKTGVNGDLDAMARAPDARSGG</sequence>
<protein>
    <submittedName>
        <fullName evidence="2">Uncharacterized protein</fullName>
    </submittedName>
</protein>
<evidence type="ECO:0000256" key="1">
    <source>
        <dbReference type="SAM" id="MobiDB-lite"/>
    </source>
</evidence>
<organism evidence="2">
    <name type="scientific">Rhizobium leguminosarum bv. trifolii</name>
    <dbReference type="NCBI Taxonomy" id="386"/>
    <lineage>
        <taxon>Bacteria</taxon>
        <taxon>Pseudomonadati</taxon>
        <taxon>Pseudomonadota</taxon>
        <taxon>Alphaproteobacteria</taxon>
        <taxon>Hyphomicrobiales</taxon>
        <taxon>Rhizobiaceae</taxon>
        <taxon>Rhizobium/Agrobacterium group</taxon>
        <taxon>Rhizobium</taxon>
    </lineage>
</organism>
<accession>A0A1C9I7F8</accession>
<name>A0A1C9I7F8_RHILT</name>
<reference evidence="2" key="1">
    <citation type="journal article" date="2015" name="BMC Genomics">
        <title>Transcriptome profiling of a Rhizobium leguminosarum bv. trifolii rosR mutant reveals the role of the transcriptional regulator RosR in motility, synthesis of cell-surface components, and other cellular processes.</title>
        <authorList>
            <person name="Rachwal K."/>
            <person name="Matczynska E."/>
            <person name="Janczarek M."/>
        </authorList>
    </citation>
    <scope>NUCLEOTIDE SEQUENCE</scope>
    <source>
        <strain evidence="2">Rt24.2</strain>
    </source>
</reference>
<dbReference type="EMBL" id="KX492456">
    <property type="protein sequence ID" value="AOO94820.1"/>
    <property type="molecule type" value="Genomic_DNA"/>
</dbReference>
<dbReference type="AlphaFoldDB" id="A0A1C9I7F8"/>
<feature type="region of interest" description="Disordered" evidence="1">
    <location>
        <begin position="28"/>
        <end position="66"/>
    </location>
</feature>
<proteinExistence type="predicted"/>
<reference evidence="2" key="2">
    <citation type="journal article" date="2016" name="Front. Microbiol.">
        <title>The Regulatory Protein RosR Affects Rhizobium leguminosarum bv. trifolii Protein Profiles, Cell Surface Properties, and Symbiosis with Clover.</title>
        <authorList>
            <person name="Rachwal K."/>
            <person name="Boguszewska A."/>
            <person name="Kopcinska J."/>
            <person name="Karas M."/>
            <person name="Tchorzewski M."/>
            <person name="Janczarek M."/>
        </authorList>
    </citation>
    <scope>NUCLEOTIDE SEQUENCE</scope>
    <source>
        <strain evidence="2">Rt24.2</strain>
    </source>
</reference>
<evidence type="ECO:0000313" key="2">
    <source>
        <dbReference type="EMBL" id="AOO94820.1"/>
    </source>
</evidence>